<dbReference type="AlphaFoldDB" id="A0AAD9KW90"/>
<dbReference type="InterPro" id="IPR006201">
    <property type="entry name" value="Neur_channel"/>
</dbReference>
<keyword evidence="6" id="KW-0732">Signal</keyword>
<dbReference type="PROSITE" id="PS00236">
    <property type="entry name" value="NEUROTR_ION_CHANNEL"/>
    <property type="match status" value="1"/>
</dbReference>
<keyword evidence="4" id="KW-1003">Cell membrane</keyword>
<name>A0AAD9KW90_RIDPI</name>
<evidence type="ECO:0000259" key="13">
    <source>
        <dbReference type="Pfam" id="PF02931"/>
    </source>
</evidence>
<reference evidence="15" key="1">
    <citation type="journal article" date="2023" name="Mol. Biol. Evol.">
        <title>Third-Generation Sequencing Reveals the Adaptive Role of the Epigenome in Three Deep-Sea Polychaetes.</title>
        <authorList>
            <person name="Perez M."/>
            <person name="Aroh O."/>
            <person name="Sun Y."/>
            <person name="Lan Y."/>
            <person name="Juniper S.K."/>
            <person name="Young C.R."/>
            <person name="Angers B."/>
            <person name="Qian P.Y."/>
        </authorList>
    </citation>
    <scope>NUCLEOTIDE SEQUENCE</scope>
    <source>
        <strain evidence="15">R07B-5</strain>
    </source>
</reference>
<dbReference type="FunFam" id="2.70.170.10:FF:000065">
    <property type="entry name" value="Glutamate-gated chloride channel, putative"/>
    <property type="match status" value="1"/>
</dbReference>
<proteinExistence type="inferred from homology"/>
<evidence type="ECO:0000256" key="11">
    <source>
        <dbReference type="RuleBase" id="RU000687"/>
    </source>
</evidence>
<evidence type="ECO:0000256" key="6">
    <source>
        <dbReference type="ARBA" id="ARBA00022729"/>
    </source>
</evidence>
<comment type="caution">
    <text evidence="15">The sequence shown here is derived from an EMBL/GenBank/DDBJ whole genome shotgun (WGS) entry which is preliminary data.</text>
</comment>
<dbReference type="Gene3D" id="1.20.58.390">
    <property type="entry name" value="Neurotransmitter-gated ion-channel transmembrane domain"/>
    <property type="match status" value="1"/>
</dbReference>
<dbReference type="InterPro" id="IPR036719">
    <property type="entry name" value="Neuro-gated_channel_TM_sf"/>
</dbReference>
<feature type="region of interest" description="Disordered" evidence="12">
    <location>
        <begin position="258"/>
        <end position="278"/>
    </location>
</feature>
<dbReference type="InterPro" id="IPR018000">
    <property type="entry name" value="Neurotransmitter_ion_chnl_CS"/>
</dbReference>
<keyword evidence="7 11" id="KW-1133">Transmembrane helix</keyword>
<evidence type="ECO:0000256" key="12">
    <source>
        <dbReference type="SAM" id="MobiDB-lite"/>
    </source>
</evidence>
<dbReference type="PRINTS" id="PR00252">
    <property type="entry name" value="NRIONCHANNEL"/>
</dbReference>
<comment type="similarity">
    <text evidence="11">Belongs to the ligand-gated ion channel (TC 1.A.9) family.</text>
</comment>
<comment type="caution">
    <text evidence="11">Lacks conserved residue(s) required for the propagation of feature annotation.</text>
</comment>
<feature type="domain" description="Neurotransmitter-gated ion-channel ligand-binding" evidence="13">
    <location>
        <begin position="1"/>
        <end position="163"/>
    </location>
</feature>
<organism evidence="15 16">
    <name type="scientific">Ridgeia piscesae</name>
    <name type="common">Tubeworm</name>
    <dbReference type="NCBI Taxonomy" id="27915"/>
    <lineage>
        <taxon>Eukaryota</taxon>
        <taxon>Metazoa</taxon>
        <taxon>Spiralia</taxon>
        <taxon>Lophotrochozoa</taxon>
        <taxon>Annelida</taxon>
        <taxon>Polychaeta</taxon>
        <taxon>Sedentaria</taxon>
        <taxon>Canalipalpata</taxon>
        <taxon>Sabellida</taxon>
        <taxon>Siboglinidae</taxon>
        <taxon>Ridgeia</taxon>
    </lineage>
</organism>
<feature type="domain" description="Neurotransmitter-gated ion-channel transmembrane" evidence="14">
    <location>
        <begin position="172"/>
        <end position="268"/>
    </location>
</feature>
<dbReference type="PANTHER" id="PTHR18945">
    <property type="entry name" value="NEUROTRANSMITTER GATED ION CHANNEL"/>
    <property type="match status" value="1"/>
</dbReference>
<feature type="transmembrane region" description="Helical" evidence="11">
    <location>
        <begin position="164"/>
        <end position="189"/>
    </location>
</feature>
<keyword evidence="10 11" id="KW-0407">Ion channel</keyword>
<evidence type="ECO:0000256" key="10">
    <source>
        <dbReference type="ARBA" id="ARBA00023303"/>
    </source>
</evidence>
<dbReference type="SUPFAM" id="SSF63712">
    <property type="entry name" value="Nicotinic receptor ligand binding domain-like"/>
    <property type="match status" value="1"/>
</dbReference>
<evidence type="ECO:0000256" key="1">
    <source>
        <dbReference type="ARBA" id="ARBA00004141"/>
    </source>
</evidence>
<evidence type="ECO:0000313" key="16">
    <source>
        <dbReference type="Proteomes" id="UP001209878"/>
    </source>
</evidence>
<protein>
    <submittedName>
        <fullName evidence="15">Uncharacterized protein</fullName>
    </submittedName>
</protein>
<dbReference type="InterPro" id="IPR038050">
    <property type="entry name" value="Neuro_actylchol_rec"/>
</dbReference>
<evidence type="ECO:0000256" key="9">
    <source>
        <dbReference type="ARBA" id="ARBA00023136"/>
    </source>
</evidence>
<dbReference type="CDD" id="cd19049">
    <property type="entry name" value="LGIC_TM_anion"/>
    <property type="match status" value="1"/>
</dbReference>
<dbReference type="PRINTS" id="PR00253">
    <property type="entry name" value="GABAARECEPTR"/>
</dbReference>
<dbReference type="GO" id="GO:0004888">
    <property type="term" value="F:transmembrane signaling receptor activity"/>
    <property type="evidence" value="ECO:0007669"/>
    <property type="project" value="InterPro"/>
</dbReference>
<dbReference type="SUPFAM" id="SSF90112">
    <property type="entry name" value="Neurotransmitter-gated ion-channel transmembrane pore"/>
    <property type="match status" value="1"/>
</dbReference>
<dbReference type="EMBL" id="JAODUO010000571">
    <property type="protein sequence ID" value="KAK2177913.1"/>
    <property type="molecule type" value="Genomic_DNA"/>
</dbReference>
<feature type="transmembrane region" description="Helical" evidence="11">
    <location>
        <begin position="312"/>
        <end position="332"/>
    </location>
</feature>
<dbReference type="NCBIfam" id="TIGR00860">
    <property type="entry name" value="LIC"/>
    <property type="match status" value="1"/>
</dbReference>
<keyword evidence="5 11" id="KW-0812">Transmembrane</keyword>
<evidence type="ECO:0000256" key="4">
    <source>
        <dbReference type="ARBA" id="ARBA00022475"/>
    </source>
</evidence>
<evidence type="ECO:0000256" key="7">
    <source>
        <dbReference type="ARBA" id="ARBA00022989"/>
    </source>
</evidence>
<evidence type="ECO:0000256" key="8">
    <source>
        <dbReference type="ARBA" id="ARBA00023065"/>
    </source>
</evidence>
<feature type="transmembrane region" description="Helical" evidence="11">
    <location>
        <begin position="230"/>
        <end position="253"/>
    </location>
</feature>
<dbReference type="InterPro" id="IPR006028">
    <property type="entry name" value="GABAA/Glycine_rcpt"/>
</dbReference>
<dbReference type="Gene3D" id="2.70.170.10">
    <property type="entry name" value="Neurotransmitter-gated ion-channel ligand-binding domain"/>
    <property type="match status" value="1"/>
</dbReference>
<dbReference type="GO" id="GO:0005886">
    <property type="term" value="C:plasma membrane"/>
    <property type="evidence" value="ECO:0007669"/>
    <property type="project" value="UniProtKB-SubCell"/>
</dbReference>
<dbReference type="Proteomes" id="UP001209878">
    <property type="component" value="Unassembled WGS sequence"/>
</dbReference>
<evidence type="ECO:0000259" key="14">
    <source>
        <dbReference type="Pfam" id="PF02932"/>
    </source>
</evidence>
<gene>
    <name evidence="15" type="ORF">NP493_571g00035</name>
</gene>
<evidence type="ECO:0000256" key="2">
    <source>
        <dbReference type="ARBA" id="ARBA00004236"/>
    </source>
</evidence>
<keyword evidence="8 11" id="KW-0406">Ion transport</keyword>
<evidence type="ECO:0000256" key="5">
    <source>
        <dbReference type="ARBA" id="ARBA00022692"/>
    </source>
</evidence>
<sequence>MDYRLDIYLRQKWVDPRLTFPRVGDTDHVIVSPKDIERVWKPDLFFPNEKSAAFHDVTVPNKLMRVYHNGTVLYSTRITLTLACHMDLRRFPMDHQRCSVEIESYSYETKNLLLEWDHPHGIDREEELDLPQFRLTSQKTEAQAVVYKTGTFPGLTATFDLQRLYGFFILQTYVPTILIVILAWVSFWVNMDAVPARVSLGVTTVLTMATQLSGSKASIPQVHYPKAIDVWMSMCMLFVFISLVEYAFVNALARGTPTKEKEDEEKKEDENDKRGLSTDTFVGPYVIEPKLKSPTTCGVTSGREAAIYLERVAQICFPIAFIIFNIVYWSVYLRPYEY</sequence>
<accession>A0AAD9KW90</accession>
<dbReference type="InterPro" id="IPR006202">
    <property type="entry name" value="Neur_chan_lig-bd"/>
</dbReference>
<comment type="subcellular location">
    <subcellularLocation>
        <location evidence="2">Cell membrane</location>
    </subcellularLocation>
    <subcellularLocation>
        <location evidence="1">Membrane</location>
        <topology evidence="1">Multi-pass membrane protein</topology>
    </subcellularLocation>
</comment>
<keyword evidence="9 11" id="KW-0472">Membrane</keyword>
<dbReference type="InterPro" id="IPR036734">
    <property type="entry name" value="Neur_chan_lig-bd_sf"/>
</dbReference>
<evidence type="ECO:0000313" key="15">
    <source>
        <dbReference type="EMBL" id="KAK2177913.1"/>
    </source>
</evidence>
<dbReference type="Pfam" id="PF02932">
    <property type="entry name" value="Neur_chan_memb"/>
    <property type="match status" value="1"/>
</dbReference>
<evidence type="ECO:0000256" key="3">
    <source>
        <dbReference type="ARBA" id="ARBA00022448"/>
    </source>
</evidence>
<keyword evidence="3 11" id="KW-0813">Transport</keyword>
<dbReference type="InterPro" id="IPR006029">
    <property type="entry name" value="Neurotrans-gated_channel_TM"/>
</dbReference>
<dbReference type="Pfam" id="PF02931">
    <property type="entry name" value="Neur_chan_LBD"/>
    <property type="match status" value="1"/>
</dbReference>
<dbReference type="GO" id="GO:0005230">
    <property type="term" value="F:extracellular ligand-gated monoatomic ion channel activity"/>
    <property type="evidence" value="ECO:0007669"/>
    <property type="project" value="InterPro"/>
</dbReference>
<keyword evidence="16" id="KW-1185">Reference proteome</keyword>